<feature type="transmembrane region" description="Helical" evidence="8">
    <location>
        <begin position="177"/>
        <end position="198"/>
    </location>
</feature>
<evidence type="ECO:0000256" key="6">
    <source>
        <dbReference type="ARBA" id="ARBA00022989"/>
    </source>
</evidence>
<gene>
    <name evidence="9" type="ORF">A2480_03190</name>
</gene>
<keyword evidence="7 8" id="KW-0472">Membrane</keyword>
<keyword evidence="6 8" id="KW-1133">Transmembrane helix</keyword>
<feature type="transmembrane region" description="Helical" evidence="8">
    <location>
        <begin position="12"/>
        <end position="33"/>
    </location>
</feature>
<protein>
    <recommendedName>
        <fullName evidence="11">Amino acid transporter transmembrane domain-containing protein</fullName>
    </recommendedName>
</protein>
<proteinExistence type="predicted"/>
<feature type="transmembrane region" description="Helical" evidence="8">
    <location>
        <begin position="127"/>
        <end position="145"/>
    </location>
</feature>
<organism evidence="9 10">
    <name type="scientific">Candidatus Uhrbacteria bacterium RIFOXYC2_FULL_47_19</name>
    <dbReference type="NCBI Taxonomy" id="1802424"/>
    <lineage>
        <taxon>Bacteria</taxon>
        <taxon>Candidatus Uhriibacteriota</taxon>
    </lineage>
</organism>
<keyword evidence="4" id="KW-0997">Cell inner membrane</keyword>
<dbReference type="GO" id="GO:0005886">
    <property type="term" value="C:plasma membrane"/>
    <property type="evidence" value="ECO:0007669"/>
    <property type="project" value="UniProtKB-SubCell"/>
</dbReference>
<evidence type="ECO:0000256" key="4">
    <source>
        <dbReference type="ARBA" id="ARBA00022519"/>
    </source>
</evidence>
<dbReference type="InterPro" id="IPR018227">
    <property type="entry name" value="Amino_acid_transport_2"/>
</dbReference>
<dbReference type="STRING" id="1802424.A2480_03190"/>
<feature type="transmembrane region" description="Helical" evidence="8">
    <location>
        <begin position="357"/>
        <end position="376"/>
    </location>
</feature>
<feature type="transmembrane region" description="Helical" evidence="8">
    <location>
        <begin position="219"/>
        <end position="242"/>
    </location>
</feature>
<evidence type="ECO:0000256" key="1">
    <source>
        <dbReference type="ARBA" id="ARBA00004429"/>
    </source>
</evidence>
<keyword evidence="3" id="KW-1003">Cell membrane</keyword>
<comment type="subcellular location">
    <subcellularLocation>
        <location evidence="1">Cell inner membrane</location>
        <topology evidence="1">Multi-pass membrane protein</topology>
    </subcellularLocation>
</comment>
<dbReference type="PANTHER" id="PTHR22950">
    <property type="entry name" value="AMINO ACID TRANSPORTER"/>
    <property type="match status" value="1"/>
</dbReference>
<sequence>MKHKGGNHQVLMAAVTLVGTTIGVGIFGIPYAISQVGIGLALVYFLVLGGIQLLQSLFYAEAVMASSEELRLVGLAGKFFGRHVRSVAAVVSILGFWGGLIAYILVGGVFLHLLLSPWLGGALLHYQIFWGLVGAVVVYFGLGFIEKVDFWFTVALVMALLVIVSVAGARIEPANLVALVPSGDLFLPYGVILFSLSGMSAIPEMKDFMEGRKRGFRKAIVVGMLVAIFLTLLFGLVVYGVTGPGTTKDALDGLNLVLGGGVARFGAMFGFLAVATSYFMIGLTLRSTFEYDYRLRRTLAWFLAVMVPLAIVILGVDDFISIISFTGAVFGGVTAVIIAMLYVTVTKRGLLKSRRLGVSRIWAYISIVVLLLGAGYETLTTLLRW</sequence>
<evidence type="ECO:0008006" key="11">
    <source>
        <dbReference type="Google" id="ProtNLM"/>
    </source>
</evidence>
<evidence type="ECO:0000256" key="8">
    <source>
        <dbReference type="SAM" id="Phobius"/>
    </source>
</evidence>
<dbReference type="EMBL" id="MGFG01000020">
    <property type="protein sequence ID" value="OGM01003.1"/>
    <property type="molecule type" value="Genomic_DNA"/>
</dbReference>
<feature type="transmembrane region" description="Helical" evidence="8">
    <location>
        <begin position="87"/>
        <end position="115"/>
    </location>
</feature>
<evidence type="ECO:0000256" key="5">
    <source>
        <dbReference type="ARBA" id="ARBA00022692"/>
    </source>
</evidence>
<evidence type="ECO:0000256" key="7">
    <source>
        <dbReference type="ARBA" id="ARBA00023136"/>
    </source>
</evidence>
<dbReference type="Proteomes" id="UP000176988">
    <property type="component" value="Unassembled WGS sequence"/>
</dbReference>
<feature type="transmembrane region" description="Helical" evidence="8">
    <location>
        <begin position="39"/>
        <end position="60"/>
    </location>
</feature>
<name>A0A1F7WDX7_9BACT</name>
<feature type="transmembrane region" description="Helical" evidence="8">
    <location>
        <begin position="298"/>
        <end position="316"/>
    </location>
</feature>
<feature type="transmembrane region" description="Helical" evidence="8">
    <location>
        <begin position="322"/>
        <end position="345"/>
    </location>
</feature>
<dbReference type="Pfam" id="PF03222">
    <property type="entry name" value="Trp_Tyr_perm"/>
    <property type="match status" value="1"/>
</dbReference>
<evidence type="ECO:0000256" key="2">
    <source>
        <dbReference type="ARBA" id="ARBA00022448"/>
    </source>
</evidence>
<dbReference type="Gene3D" id="1.20.1740.10">
    <property type="entry name" value="Amino acid/polyamine transporter I"/>
    <property type="match status" value="1"/>
</dbReference>
<dbReference type="AlphaFoldDB" id="A0A1F7WDX7"/>
<comment type="caution">
    <text evidence="9">The sequence shown here is derived from an EMBL/GenBank/DDBJ whole genome shotgun (WGS) entry which is preliminary data.</text>
</comment>
<reference evidence="9 10" key="1">
    <citation type="journal article" date="2016" name="Nat. Commun.">
        <title>Thousands of microbial genomes shed light on interconnected biogeochemical processes in an aquifer system.</title>
        <authorList>
            <person name="Anantharaman K."/>
            <person name="Brown C.T."/>
            <person name="Hug L.A."/>
            <person name="Sharon I."/>
            <person name="Castelle C.J."/>
            <person name="Probst A.J."/>
            <person name="Thomas B.C."/>
            <person name="Singh A."/>
            <person name="Wilkins M.J."/>
            <person name="Karaoz U."/>
            <person name="Brodie E.L."/>
            <person name="Williams K.H."/>
            <person name="Hubbard S.S."/>
            <person name="Banfield J.F."/>
        </authorList>
    </citation>
    <scope>NUCLEOTIDE SEQUENCE [LARGE SCALE GENOMIC DNA]</scope>
</reference>
<feature type="transmembrane region" description="Helical" evidence="8">
    <location>
        <begin position="150"/>
        <end position="171"/>
    </location>
</feature>
<evidence type="ECO:0000256" key="3">
    <source>
        <dbReference type="ARBA" id="ARBA00022475"/>
    </source>
</evidence>
<accession>A0A1F7WDX7</accession>
<evidence type="ECO:0000313" key="9">
    <source>
        <dbReference type="EMBL" id="OGM01003.1"/>
    </source>
</evidence>
<dbReference type="GO" id="GO:0015179">
    <property type="term" value="F:L-amino acid transmembrane transporter activity"/>
    <property type="evidence" value="ECO:0007669"/>
    <property type="project" value="TreeGrafter"/>
</dbReference>
<keyword evidence="5 8" id="KW-0812">Transmembrane</keyword>
<evidence type="ECO:0000313" key="10">
    <source>
        <dbReference type="Proteomes" id="UP000176988"/>
    </source>
</evidence>
<feature type="transmembrane region" description="Helical" evidence="8">
    <location>
        <begin position="262"/>
        <end position="286"/>
    </location>
</feature>
<keyword evidence="2" id="KW-0813">Transport</keyword>